<proteinExistence type="predicted"/>
<dbReference type="Proteomes" id="UP001335737">
    <property type="component" value="Unassembled WGS sequence"/>
</dbReference>
<keyword evidence="2" id="KW-1185">Reference proteome</keyword>
<evidence type="ECO:0000313" key="2">
    <source>
        <dbReference type="Proteomes" id="UP001335737"/>
    </source>
</evidence>
<dbReference type="RefSeq" id="WP_327608460.1">
    <property type="nucleotide sequence ID" value="NZ_JARZFX010000009.1"/>
</dbReference>
<dbReference type="SUPFAM" id="SSF52833">
    <property type="entry name" value="Thioredoxin-like"/>
    <property type="match status" value="1"/>
</dbReference>
<dbReference type="EMBL" id="JARZFX010000009">
    <property type="protein sequence ID" value="MEC5424901.1"/>
    <property type="molecule type" value="Genomic_DNA"/>
</dbReference>
<evidence type="ECO:0000313" key="1">
    <source>
        <dbReference type="EMBL" id="MEC5424901.1"/>
    </source>
</evidence>
<protein>
    <submittedName>
        <fullName evidence="1">Thioredoxin family protein</fullName>
    </submittedName>
</protein>
<dbReference type="Pfam" id="PF14595">
    <property type="entry name" value="Thioredoxin_9"/>
    <property type="match status" value="1"/>
</dbReference>
<dbReference type="InterPro" id="IPR036249">
    <property type="entry name" value="Thioredoxin-like_sf"/>
</dbReference>
<name>A0ABU6KIH9_9BACI</name>
<sequence>MELNKWYEKAMSPDEYIEAMEKHKANLLHIYDHFNLPDDQSFFEDVKVKDLRVLVLTEDWCGDAMLNIPILLRMSEAANMNVRVLLRDQNLDLMDQYLTNGKSRSIPIFIFIDKEGNEVTKWGPRAEKIQQFVDDSRKELPSQDAEDYKEKFNEMLLFMTKSFRDNTDFWDEVYANIKQTVINGVKG</sequence>
<comment type="caution">
    <text evidence="1">The sequence shown here is derived from an EMBL/GenBank/DDBJ whole genome shotgun (WGS) entry which is preliminary data.</text>
</comment>
<dbReference type="Gene3D" id="3.40.30.10">
    <property type="entry name" value="Glutaredoxin"/>
    <property type="match status" value="1"/>
</dbReference>
<organism evidence="1 2">
    <name type="scientific">Virgibacillus tibetensis</name>
    <dbReference type="NCBI Taxonomy" id="3042313"/>
    <lineage>
        <taxon>Bacteria</taxon>
        <taxon>Bacillati</taxon>
        <taxon>Bacillota</taxon>
        <taxon>Bacilli</taxon>
        <taxon>Bacillales</taxon>
        <taxon>Bacillaceae</taxon>
        <taxon>Virgibacillus</taxon>
    </lineage>
</organism>
<reference evidence="1 2" key="1">
    <citation type="journal article" date="2024" name="Int. J. Syst. Evol. Microbiol.">
        <title>Virgibacillus tibetensis sp. nov., isolated from salt lake on the Tibetan Plateau of China.</title>
        <authorList>
            <person name="Phurbu D."/>
            <person name="Liu Z.-X."/>
            <person name="Wang R."/>
            <person name="Zheng Y.-Y."/>
            <person name="Liu H.-C."/>
            <person name="Zhou Y.-G."/>
            <person name="Yu Y.-J."/>
            <person name="Li A.-H."/>
        </authorList>
    </citation>
    <scope>NUCLEOTIDE SEQUENCE [LARGE SCALE GENOMIC DNA]</scope>
    <source>
        <strain evidence="1 2">C22-A2</strain>
    </source>
</reference>
<gene>
    <name evidence="1" type="ORF">QGM71_15550</name>
</gene>
<accession>A0ABU6KIH9</accession>